<dbReference type="InterPro" id="IPR036259">
    <property type="entry name" value="MFS_trans_sf"/>
</dbReference>
<feature type="transmembrane region" description="Helical" evidence="9">
    <location>
        <begin position="49"/>
        <end position="73"/>
    </location>
</feature>
<evidence type="ECO:0000256" key="5">
    <source>
        <dbReference type="ARBA" id="ARBA00022692"/>
    </source>
</evidence>
<dbReference type="Gene3D" id="1.20.1720.10">
    <property type="entry name" value="Multidrug resistance protein D"/>
    <property type="match status" value="1"/>
</dbReference>
<dbReference type="OrthoDB" id="9812221at2"/>
<dbReference type="InterPro" id="IPR020846">
    <property type="entry name" value="MFS_dom"/>
</dbReference>
<evidence type="ECO:0000256" key="1">
    <source>
        <dbReference type="ARBA" id="ARBA00004651"/>
    </source>
</evidence>
<dbReference type="CDD" id="cd17503">
    <property type="entry name" value="MFS_LmrB_MDR_like"/>
    <property type="match status" value="1"/>
</dbReference>
<comment type="similarity">
    <text evidence="2">Belongs to the major facilitator superfamily. EmrB family.</text>
</comment>
<feature type="transmembrane region" description="Helical" evidence="9">
    <location>
        <begin position="312"/>
        <end position="332"/>
    </location>
</feature>
<proteinExistence type="inferred from homology"/>
<dbReference type="EMBL" id="QUMO01000003">
    <property type="protein sequence ID" value="REF86374.1"/>
    <property type="molecule type" value="Genomic_DNA"/>
</dbReference>
<name>A0A3D9YV39_9HYPH</name>
<dbReference type="GO" id="GO:0022857">
    <property type="term" value="F:transmembrane transporter activity"/>
    <property type="evidence" value="ECO:0007669"/>
    <property type="project" value="InterPro"/>
</dbReference>
<comment type="subcellular location">
    <subcellularLocation>
        <location evidence="1">Cell membrane</location>
        <topology evidence="1">Multi-pass membrane protein</topology>
    </subcellularLocation>
</comment>
<evidence type="ECO:0000256" key="8">
    <source>
        <dbReference type="SAM" id="MobiDB-lite"/>
    </source>
</evidence>
<keyword evidence="5 9" id="KW-0812">Transmembrane</keyword>
<dbReference type="PANTHER" id="PTHR42718">
    <property type="entry name" value="MAJOR FACILITATOR SUPERFAMILY MULTIDRUG TRANSPORTER MFSC"/>
    <property type="match status" value="1"/>
</dbReference>
<dbReference type="GO" id="GO:0005886">
    <property type="term" value="C:plasma membrane"/>
    <property type="evidence" value="ECO:0007669"/>
    <property type="project" value="UniProtKB-SubCell"/>
</dbReference>
<gene>
    <name evidence="11" type="ORF">DES32_2426</name>
</gene>
<evidence type="ECO:0000256" key="4">
    <source>
        <dbReference type="ARBA" id="ARBA00022475"/>
    </source>
</evidence>
<dbReference type="Proteomes" id="UP000256900">
    <property type="component" value="Unassembled WGS sequence"/>
</dbReference>
<feature type="transmembrane region" description="Helical" evidence="9">
    <location>
        <begin position="436"/>
        <end position="457"/>
    </location>
</feature>
<keyword evidence="3" id="KW-0813">Transport</keyword>
<feature type="transmembrane region" description="Helical" evidence="9">
    <location>
        <begin position="405"/>
        <end position="424"/>
    </location>
</feature>
<dbReference type="PRINTS" id="PR01036">
    <property type="entry name" value="TCRTETB"/>
</dbReference>
<feature type="transmembrane region" description="Helical" evidence="9">
    <location>
        <begin position="203"/>
        <end position="225"/>
    </location>
</feature>
<feature type="transmembrane region" description="Helical" evidence="9">
    <location>
        <begin position="237"/>
        <end position="257"/>
    </location>
</feature>
<evidence type="ECO:0000256" key="9">
    <source>
        <dbReference type="SAM" id="Phobius"/>
    </source>
</evidence>
<dbReference type="PANTHER" id="PTHR42718:SF9">
    <property type="entry name" value="MAJOR FACILITATOR SUPERFAMILY MULTIDRUG TRANSPORTER MFSC"/>
    <property type="match status" value="1"/>
</dbReference>
<feature type="transmembrane region" description="Helical" evidence="9">
    <location>
        <begin position="338"/>
        <end position="360"/>
    </location>
</feature>
<protein>
    <submittedName>
        <fullName evidence="11">DHA2 family multidrug resistance protein</fullName>
    </submittedName>
</protein>
<dbReference type="AlphaFoldDB" id="A0A3D9YV39"/>
<feature type="domain" description="Major facilitator superfamily (MFS) profile" evidence="10">
    <location>
        <begin position="51"/>
        <end position="547"/>
    </location>
</feature>
<evidence type="ECO:0000313" key="11">
    <source>
        <dbReference type="EMBL" id="REF86374.1"/>
    </source>
</evidence>
<feature type="transmembrane region" description="Helical" evidence="9">
    <location>
        <begin position="174"/>
        <end position="197"/>
    </location>
</feature>
<evidence type="ECO:0000259" key="10">
    <source>
        <dbReference type="PROSITE" id="PS50850"/>
    </source>
</evidence>
<sequence>MSSEGTLRLPGGGGGAAPPSAPVAPQALPPKRAAQDPFSLGWEPRHNPWAVAVVVTLAAFMEILDTTIVNVALPHIAGSLSSSNDEATWALTSYLVANGIVLTISGWLGSLLGRKRYFLICLAMFTVCSFLCGIATSLPQLILFRLLQGFFGGGLQPNQQSIILDYFPPARRSAAFGLTAIATIVGPVLGPTLGGLITDSTSWRWIFFVNVPVGIGAVILVYILVQDPPWVKREPRPIDGIGLGLIALGLGCLEVMMDRGEDADWFNSSFIVIMAMLSVTGLVGSAVWLSVAKKPIISLAIFRDKNFTGGCIMIGCVGAILYASSVIIPQFAQQVLGYTATWAGMILSPGGIIIIMLIPLVGRLMTVMQTRYIVAIGFFLLGVAFIFSSKLVLDITYLRLVMIRSSQTIGLAFLFVPISTITYSTLPRELNGDATALFSMFRNVAGSIGIAASTAMIQQRSQLHQTYLSQWANPFWEPFKQLVARYQASLEAIGHPAAQAYQLALGHVYQDFLQQVAVMAYSDVFKGCAVVAFALVPLCFMLSPIKGGRGGGGGGH</sequence>
<dbReference type="SUPFAM" id="SSF103473">
    <property type="entry name" value="MFS general substrate transporter"/>
    <property type="match status" value="1"/>
</dbReference>
<feature type="transmembrane region" description="Helical" evidence="9">
    <location>
        <begin position="269"/>
        <end position="291"/>
    </location>
</feature>
<feature type="region of interest" description="Disordered" evidence="8">
    <location>
        <begin position="1"/>
        <end position="32"/>
    </location>
</feature>
<feature type="transmembrane region" description="Helical" evidence="9">
    <location>
        <begin position="117"/>
        <end position="138"/>
    </location>
</feature>
<evidence type="ECO:0000313" key="12">
    <source>
        <dbReference type="Proteomes" id="UP000256900"/>
    </source>
</evidence>
<dbReference type="Gene3D" id="1.20.1250.20">
    <property type="entry name" value="MFS general substrate transporter like domains"/>
    <property type="match status" value="1"/>
</dbReference>
<keyword evidence="6 9" id="KW-1133">Transmembrane helix</keyword>
<reference evidence="11 12" key="1">
    <citation type="submission" date="2018-08" db="EMBL/GenBank/DDBJ databases">
        <title>Genomic Encyclopedia of Type Strains, Phase IV (KMG-IV): sequencing the most valuable type-strain genomes for metagenomic binning, comparative biology and taxonomic classification.</title>
        <authorList>
            <person name="Goeker M."/>
        </authorList>
    </citation>
    <scope>NUCLEOTIDE SEQUENCE [LARGE SCALE GENOMIC DNA]</scope>
    <source>
        <strain evidence="11 12">BW863</strain>
    </source>
</reference>
<dbReference type="Pfam" id="PF07690">
    <property type="entry name" value="MFS_1"/>
    <property type="match status" value="1"/>
</dbReference>
<dbReference type="InterPro" id="IPR004638">
    <property type="entry name" value="EmrB-like"/>
</dbReference>
<dbReference type="NCBIfam" id="TIGR00711">
    <property type="entry name" value="efflux_EmrB"/>
    <property type="match status" value="1"/>
</dbReference>
<keyword evidence="7 9" id="KW-0472">Membrane</keyword>
<evidence type="ECO:0000256" key="2">
    <source>
        <dbReference type="ARBA" id="ARBA00008537"/>
    </source>
</evidence>
<keyword evidence="12" id="KW-1185">Reference proteome</keyword>
<feature type="transmembrane region" description="Helical" evidence="9">
    <location>
        <begin position="524"/>
        <end position="542"/>
    </location>
</feature>
<dbReference type="RefSeq" id="WP_115836922.1">
    <property type="nucleotide sequence ID" value="NZ_CP025086.1"/>
</dbReference>
<evidence type="ECO:0000256" key="3">
    <source>
        <dbReference type="ARBA" id="ARBA00022448"/>
    </source>
</evidence>
<accession>A0A3D9YV39</accession>
<dbReference type="PROSITE" id="PS50850">
    <property type="entry name" value="MFS"/>
    <property type="match status" value="1"/>
</dbReference>
<evidence type="ECO:0000256" key="7">
    <source>
        <dbReference type="ARBA" id="ARBA00023136"/>
    </source>
</evidence>
<keyword evidence="4" id="KW-1003">Cell membrane</keyword>
<evidence type="ECO:0000256" key="6">
    <source>
        <dbReference type="ARBA" id="ARBA00022989"/>
    </source>
</evidence>
<comment type="caution">
    <text evidence="11">The sequence shown here is derived from an EMBL/GenBank/DDBJ whole genome shotgun (WGS) entry which is preliminary data.</text>
</comment>
<feature type="transmembrane region" description="Helical" evidence="9">
    <location>
        <begin position="372"/>
        <end position="393"/>
    </location>
</feature>
<dbReference type="InterPro" id="IPR011701">
    <property type="entry name" value="MFS"/>
</dbReference>
<feature type="transmembrane region" description="Helical" evidence="9">
    <location>
        <begin position="94"/>
        <end position="111"/>
    </location>
</feature>
<organism evidence="11 12">
    <name type="scientific">Methylovirgula ligni</name>
    <dbReference type="NCBI Taxonomy" id="569860"/>
    <lineage>
        <taxon>Bacteria</taxon>
        <taxon>Pseudomonadati</taxon>
        <taxon>Pseudomonadota</taxon>
        <taxon>Alphaproteobacteria</taxon>
        <taxon>Hyphomicrobiales</taxon>
        <taxon>Beijerinckiaceae</taxon>
        <taxon>Methylovirgula</taxon>
    </lineage>
</organism>